<name>A0A411HLV4_9GAMM</name>
<dbReference type="InterPro" id="IPR011990">
    <property type="entry name" value="TPR-like_helical_dom_sf"/>
</dbReference>
<organism evidence="2 3">
    <name type="scientific">Pseudolysobacter antarcticus</name>
    <dbReference type="NCBI Taxonomy" id="2511995"/>
    <lineage>
        <taxon>Bacteria</taxon>
        <taxon>Pseudomonadati</taxon>
        <taxon>Pseudomonadota</taxon>
        <taxon>Gammaproteobacteria</taxon>
        <taxon>Lysobacterales</taxon>
        <taxon>Rhodanobacteraceae</taxon>
        <taxon>Pseudolysobacter</taxon>
    </lineage>
</organism>
<protein>
    <recommendedName>
        <fullName evidence="4">Sel1 repeat family protein</fullName>
    </recommendedName>
</protein>
<dbReference type="RefSeq" id="WP_129834543.1">
    <property type="nucleotide sequence ID" value="NZ_CP035704.1"/>
</dbReference>
<dbReference type="EMBL" id="CP035704">
    <property type="protein sequence ID" value="QBB71491.1"/>
    <property type="molecule type" value="Genomic_DNA"/>
</dbReference>
<keyword evidence="1" id="KW-0732">Signal</keyword>
<dbReference type="AlphaFoldDB" id="A0A411HLV4"/>
<feature type="signal peptide" evidence="1">
    <location>
        <begin position="1"/>
        <end position="22"/>
    </location>
</feature>
<sequence length="133" mass="14713">MRRFLKVVFLATLALVTIDAFAQAAADLRKQAVGYAAKGDYARAAPLLKQAAELGYYTAQMEYAVLLDTSPTPVNDDITAYAWYSLVIARNGPDTQFVEKRRAIVVKRLNEADLKVATQSAKMLVEKYAQHAN</sequence>
<evidence type="ECO:0000313" key="2">
    <source>
        <dbReference type="EMBL" id="QBB71491.1"/>
    </source>
</evidence>
<reference evidence="2 3" key="1">
    <citation type="submission" date="2019-01" db="EMBL/GenBank/DDBJ databases">
        <title>Pseudolysobacter antarctica gen. nov., sp. nov., isolated from Fildes Peninsula, Antarctica.</title>
        <authorList>
            <person name="Wei Z."/>
            <person name="Peng F."/>
        </authorList>
    </citation>
    <scope>NUCLEOTIDE SEQUENCE [LARGE SCALE GENOMIC DNA]</scope>
    <source>
        <strain evidence="2 3">AQ6-296</strain>
    </source>
</reference>
<feature type="chain" id="PRO_5019508497" description="Sel1 repeat family protein" evidence="1">
    <location>
        <begin position="23"/>
        <end position="133"/>
    </location>
</feature>
<dbReference type="KEGG" id="xbc:ELE36_14625"/>
<gene>
    <name evidence="2" type="ORF">ELE36_14625</name>
</gene>
<evidence type="ECO:0008006" key="4">
    <source>
        <dbReference type="Google" id="ProtNLM"/>
    </source>
</evidence>
<evidence type="ECO:0000313" key="3">
    <source>
        <dbReference type="Proteomes" id="UP000291562"/>
    </source>
</evidence>
<dbReference type="OrthoDB" id="6306335at2"/>
<evidence type="ECO:0000256" key="1">
    <source>
        <dbReference type="SAM" id="SignalP"/>
    </source>
</evidence>
<keyword evidence="3" id="KW-1185">Reference proteome</keyword>
<accession>A0A411HLV4</accession>
<proteinExistence type="predicted"/>
<dbReference type="Gene3D" id="1.25.40.10">
    <property type="entry name" value="Tetratricopeptide repeat domain"/>
    <property type="match status" value="1"/>
</dbReference>
<dbReference type="SUPFAM" id="SSF81901">
    <property type="entry name" value="HCP-like"/>
    <property type="match status" value="1"/>
</dbReference>
<dbReference type="Proteomes" id="UP000291562">
    <property type="component" value="Chromosome"/>
</dbReference>